<dbReference type="Pfam" id="PF00586">
    <property type="entry name" value="AIRS"/>
    <property type="match status" value="1"/>
</dbReference>
<gene>
    <name evidence="8" type="primary">selD1</name>
    <name evidence="8" type="ordered locus">HRM2_17850</name>
</gene>
<feature type="domain" description="PurM-like C-terminal" evidence="7">
    <location>
        <begin position="128"/>
        <end position="298"/>
    </location>
</feature>
<dbReference type="CDD" id="cd02195">
    <property type="entry name" value="SelD"/>
    <property type="match status" value="1"/>
</dbReference>
<evidence type="ECO:0000256" key="3">
    <source>
        <dbReference type="ARBA" id="ARBA00022777"/>
    </source>
</evidence>
<organism evidence="8 9">
    <name type="scientific">Desulforapulum autotrophicum (strain ATCC 43914 / DSM 3382 / VKM B-1955 / HRM2)</name>
    <name type="common">Desulfobacterium autotrophicum</name>
    <dbReference type="NCBI Taxonomy" id="177437"/>
    <lineage>
        <taxon>Bacteria</taxon>
        <taxon>Pseudomonadati</taxon>
        <taxon>Thermodesulfobacteriota</taxon>
        <taxon>Desulfobacteria</taxon>
        <taxon>Desulfobacterales</taxon>
        <taxon>Desulfobacteraceae</taxon>
        <taxon>Desulforapulum</taxon>
    </lineage>
</organism>
<evidence type="ECO:0000259" key="7">
    <source>
        <dbReference type="Pfam" id="PF02769"/>
    </source>
</evidence>
<evidence type="ECO:0000256" key="5">
    <source>
        <dbReference type="ARBA" id="ARBA00023266"/>
    </source>
</evidence>
<dbReference type="GO" id="GO:0005737">
    <property type="term" value="C:cytoplasm"/>
    <property type="evidence" value="ECO:0007669"/>
    <property type="project" value="TreeGrafter"/>
</dbReference>
<dbReference type="AlphaFoldDB" id="C0QB90"/>
<evidence type="ECO:0000313" key="9">
    <source>
        <dbReference type="Proteomes" id="UP000000442"/>
    </source>
</evidence>
<dbReference type="InterPro" id="IPR036676">
    <property type="entry name" value="PurM-like_C_sf"/>
</dbReference>
<dbReference type="GO" id="GO:0004756">
    <property type="term" value="F:selenide, water dikinase activity"/>
    <property type="evidence" value="ECO:0007669"/>
    <property type="project" value="UniProtKB-EC"/>
</dbReference>
<keyword evidence="4" id="KW-0067">ATP-binding</keyword>
<dbReference type="GO" id="GO:0016260">
    <property type="term" value="P:selenocysteine biosynthetic process"/>
    <property type="evidence" value="ECO:0007669"/>
    <property type="project" value="TreeGrafter"/>
</dbReference>
<proteinExistence type="predicted"/>
<dbReference type="InterPro" id="IPR036921">
    <property type="entry name" value="PurM-like_N_sf"/>
</dbReference>
<evidence type="ECO:0000313" key="8">
    <source>
        <dbReference type="EMBL" id="ACN14889.1"/>
    </source>
</evidence>
<dbReference type="FunFam" id="3.90.650.10:FF:000004">
    <property type="entry name" value="Selenide, water dikinase"/>
    <property type="match status" value="1"/>
</dbReference>
<evidence type="ECO:0000256" key="2">
    <source>
        <dbReference type="ARBA" id="ARBA00022741"/>
    </source>
</evidence>
<keyword evidence="9" id="KW-1185">Reference proteome</keyword>
<dbReference type="Pfam" id="PF02769">
    <property type="entry name" value="AIRS_C"/>
    <property type="match status" value="1"/>
</dbReference>
<dbReference type="InterPro" id="IPR004536">
    <property type="entry name" value="SPS/SelD"/>
</dbReference>
<feature type="domain" description="PurM-like N-terminal" evidence="6">
    <location>
        <begin position="6"/>
        <end position="114"/>
    </location>
</feature>
<evidence type="ECO:0000256" key="1">
    <source>
        <dbReference type="ARBA" id="ARBA00022679"/>
    </source>
</evidence>
<keyword evidence="5" id="KW-0711">Selenium</keyword>
<dbReference type="STRING" id="177437.HRM2_17850"/>
<dbReference type="eggNOG" id="COG0709">
    <property type="taxonomic scope" value="Bacteria"/>
</dbReference>
<evidence type="ECO:0000259" key="6">
    <source>
        <dbReference type="Pfam" id="PF00586"/>
    </source>
</evidence>
<dbReference type="HOGENOM" id="CLU_032859_0_1_7"/>
<dbReference type="EMBL" id="CP001087">
    <property type="protein sequence ID" value="ACN14889.1"/>
    <property type="molecule type" value="Genomic_DNA"/>
</dbReference>
<dbReference type="Proteomes" id="UP000000442">
    <property type="component" value="Chromosome"/>
</dbReference>
<dbReference type="NCBIfam" id="TIGR00476">
    <property type="entry name" value="selD"/>
    <property type="match status" value="1"/>
</dbReference>
<dbReference type="Gene3D" id="3.90.650.10">
    <property type="entry name" value="PurM-like C-terminal domain"/>
    <property type="match status" value="1"/>
</dbReference>
<dbReference type="InterPro" id="IPR010918">
    <property type="entry name" value="PurM-like_C_dom"/>
</dbReference>
<keyword evidence="1 8" id="KW-0808">Transferase</keyword>
<dbReference type="SUPFAM" id="SSF56042">
    <property type="entry name" value="PurM C-terminal domain-like"/>
    <property type="match status" value="1"/>
</dbReference>
<dbReference type="PANTHER" id="PTHR10256">
    <property type="entry name" value="SELENIDE, WATER DIKINASE"/>
    <property type="match status" value="1"/>
</dbReference>
<name>C0QB90_DESAH</name>
<dbReference type="InterPro" id="IPR016188">
    <property type="entry name" value="PurM-like_N"/>
</dbReference>
<dbReference type="EC" id="2.7.9.3" evidence="8"/>
<dbReference type="SUPFAM" id="SSF55326">
    <property type="entry name" value="PurM N-terminal domain-like"/>
    <property type="match status" value="1"/>
</dbReference>
<protein>
    <submittedName>
        <fullName evidence="8">SelD1</fullName>
        <ecNumber evidence="8">2.7.9.3</ecNumber>
    </submittedName>
</protein>
<dbReference type="PIRSF" id="PIRSF036407">
    <property type="entry name" value="Selenphspht_syn"/>
    <property type="match status" value="1"/>
</dbReference>
<reference evidence="8 9" key="1">
    <citation type="journal article" date="2009" name="Environ. Microbiol.">
        <title>Genome sequence of Desulfobacterium autotrophicum HRM2, a marine sulfate reducer oxidizing organic carbon completely to carbon dioxide.</title>
        <authorList>
            <person name="Strittmatter A.W."/>
            <person name="Liesegang H."/>
            <person name="Rabus R."/>
            <person name="Decker I."/>
            <person name="Amann J."/>
            <person name="Andres S."/>
            <person name="Henne A."/>
            <person name="Fricke W.F."/>
            <person name="Martinez-Arias R."/>
            <person name="Bartels D."/>
            <person name="Goesmann A."/>
            <person name="Krause L."/>
            <person name="Puehler A."/>
            <person name="Klenk H.P."/>
            <person name="Richter M."/>
            <person name="Schuler M."/>
            <person name="Gloeckner F.O."/>
            <person name="Meyerdierks A."/>
            <person name="Gottschalk G."/>
            <person name="Amann R."/>
        </authorList>
    </citation>
    <scope>NUCLEOTIDE SEQUENCE [LARGE SCALE GENOMIC DNA]</scope>
    <source>
        <strain evidence="9">ATCC 43914 / DSM 3382 / HRM2</strain>
    </source>
</reference>
<dbReference type="KEGG" id="dat:HRM2_17850"/>
<dbReference type="GO" id="GO:0005524">
    <property type="term" value="F:ATP binding"/>
    <property type="evidence" value="ECO:0007669"/>
    <property type="project" value="UniProtKB-KW"/>
</dbReference>
<evidence type="ECO:0000256" key="4">
    <source>
        <dbReference type="ARBA" id="ARBA00022840"/>
    </source>
</evidence>
<keyword evidence="2" id="KW-0547">Nucleotide-binding</keyword>
<keyword evidence="3" id="KW-0418">Kinase</keyword>
<accession>C0QB90</accession>
<dbReference type="Gene3D" id="3.30.1330.10">
    <property type="entry name" value="PurM-like, N-terminal domain"/>
    <property type="match status" value="1"/>
</dbReference>
<sequence length="306" mass="32406">MGLETGDDAGVFRINDTTALIQTLDFLTPVTNSPYEFGQVAAANALSDVYAMGGVPLTAMNIVCFPEEDLDEAILQETLQGGIDKIEEAGATLVGGHSVNDPEFKYGLSVTGLVHPDRVLTNRGARTDEVLILTKPVGVGILATAVKGKLASDSHIRGLVSTMIQLNKIACEILLDYPVSACTDVTGFGLVGHLLEMARGSKKTMHLFSDKVPVIEGAKEYAMIGMVPAGTFRNRSFCKKDTTMDKGIDPIVQDLMFDPQTSGGLLFSIGSNNAKACVERMNQRGIAAAIVGTVGQDHSCGNLVVT</sequence>
<dbReference type="PANTHER" id="PTHR10256:SF0">
    <property type="entry name" value="INACTIVE SELENIDE, WATER DIKINASE-LIKE PROTEIN-RELATED"/>
    <property type="match status" value="1"/>
</dbReference>